<dbReference type="InterPro" id="IPR002869">
    <property type="entry name" value="Pyrv_flavodox_OxRed_cen"/>
</dbReference>
<evidence type="ECO:0000256" key="1">
    <source>
        <dbReference type="ARBA" id="ARBA00023002"/>
    </source>
</evidence>
<dbReference type="NCBIfam" id="TIGR02175">
    <property type="entry name" value="PorC_KorC"/>
    <property type="match status" value="1"/>
</dbReference>
<dbReference type="InterPro" id="IPR019752">
    <property type="entry name" value="Pyrv/ketoisovalerate_OxRed_cat"/>
</dbReference>
<keyword evidence="1" id="KW-0560">Oxidoreductase</keyword>
<evidence type="ECO:0000259" key="2">
    <source>
        <dbReference type="Pfam" id="PF01558"/>
    </source>
</evidence>
<accession>A0A9D1FEF9</accession>
<protein>
    <submittedName>
        <fullName evidence="3">2-oxoacid:acceptor oxidoreductase family protein</fullName>
    </submittedName>
</protein>
<feature type="domain" description="Pyruvate/ketoisovalerate oxidoreductase catalytic" evidence="2">
    <location>
        <begin position="11"/>
        <end position="176"/>
    </location>
</feature>
<proteinExistence type="predicted"/>
<dbReference type="Gene3D" id="3.40.920.10">
    <property type="entry name" value="Pyruvate-ferredoxin oxidoreductase, PFOR, domain III"/>
    <property type="match status" value="1"/>
</dbReference>
<comment type="caution">
    <text evidence="3">The sequence shown here is derived from an EMBL/GenBank/DDBJ whole genome shotgun (WGS) entry which is preliminary data.</text>
</comment>
<reference evidence="3" key="2">
    <citation type="journal article" date="2021" name="PeerJ">
        <title>Extensive microbial diversity within the chicken gut microbiome revealed by metagenomics and culture.</title>
        <authorList>
            <person name="Gilroy R."/>
            <person name="Ravi A."/>
            <person name="Getino M."/>
            <person name="Pursley I."/>
            <person name="Horton D.L."/>
            <person name="Alikhan N.F."/>
            <person name="Baker D."/>
            <person name="Gharbi K."/>
            <person name="Hall N."/>
            <person name="Watson M."/>
            <person name="Adriaenssens E.M."/>
            <person name="Foster-Nyarko E."/>
            <person name="Jarju S."/>
            <person name="Secka A."/>
            <person name="Antonio M."/>
            <person name="Oren A."/>
            <person name="Chaudhuri R.R."/>
            <person name="La Ragione R."/>
            <person name="Hildebrand F."/>
            <person name="Pallen M.J."/>
        </authorList>
    </citation>
    <scope>NUCLEOTIDE SEQUENCE</scope>
    <source>
        <strain evidence="3">ChiHjej10B9-9673</strain>
    </source>
</reference>
<dbReference type="PANTHER" id="PTHR42730">
    <property type="entry name" value="2-OXOGLUTARATE SYNTHASE SUBUNIT KORC"/>
    <property type="match status" value="1"/>
</dbReference>
<dbReference type="Proteomes" id="UP000824001">
    <property type="component" value="Unassembled WGS sequence"/>
</dbReference>
<sequence length="186" mass="19989">MEKSFIIAGFGGQGVMVMGQLLSYTACETTDKYITYFPSYGAEMRGGTANCYVVVSDEPVGAPKVSQADYVVCLNDPSMARFRNAVVPGGTIFVNSSVVTLGAEREDVHVVKVDAGSIAIELGNPKVLNLVMTGAIIGYTEVLPAENVLQTAFKKLGSKRPELNPINEAAFRRGYEIGRKAKEERA</sequence>
<dbReference type="AlphaFoldDB" id="A0A9D1FEF9"/>
<dbReference type="Pfam" id="PF01558">
    <property type="entry name" value="POR"/>
    <property type="match status" value="1"/>
</dbReference>
<dbReference type="PANTHER" id="PTHR42730:SF1">
    <property type="entry name" value="2-OXOGLUTARATE SYNTHASE SUBUNIT KORC"/>
    <property type="match status" value="1"/>
</dbReference>
<name>A0A9D1FEF9_9FIRM</name>
<organism evidence="3 4">
    <name type="scientific">Candidatus Scatomorpha merdipullorum</name>
    <dbReference type="NCBI Taxonomy" id="2840927"/>
    <lineage>
        <taxon>Bacteria</taxon>
        <taxon>Bacillati</taxon>
        <taxon>Bacillota</taxon>
        <taxon>Clostridia</taxon>
        <taxon>Eubacteriales</taxon>
        <taxon>Candidatus Scatomorpha</taxon>
    </lineage>
</organism>
<dbReference type="InterPro" id="IPR011894">
    <property type="entry name" value="PorC_KorC"/>
</dbReference>
<dbReference type="GO" id="GO:0016625">
    <property type="term" value="F:oxidoreductase activity, acting on the aldehyde or oxo group of donors, iron-sulfur protein as acceptor"/>
    <property type="evidence" value="ECO:0007669"/>
    <property type="project" value="InterPro"/>
</dbReference>
<gene>
    <name evidence="3" type="ORF">IAC18_07065</name>
</gene>
<dbReference type="SUPFAM" id="SSF53323">
    <property type="entry name" value="Pyruvate-ferredoxin oxidoreductase, PFOR, domain III"/>
    <property type="match status" value="1"/>
</dbReference>
<evidence type="ECO:0000313" key="3">
    <source>
        <dbReference type="EMBL" id="HIS67309.1"/>
    </source>
</evidence>
<dbReference type="EMBL" id="DVJK01000198">
    <property type="protein sequence ID" value="HIS67309.1"/>
    <property type="molecule type" value="Genomic_DNA"/>
</dbReference>
<evidence type="ECO:0000313" key="4">
    <source>
        <dbReference type="Proteomes" id="UP000824001"/>
    </source>
</evidence>
<dbReference type="InterPro" id="IPR052554">
    <property type="entry name" value="2-oxoglutarate_synth_KorC"/>
</dbReference>
<reference evidence="3" key="1">
    <citation type="submission" date="2020-10" db="EMBL/GenBank/DDBJ databases">
        <authorList>
            <person name="Gilroy R."/>
        </authorList>
    </citation>
    <scope>NUCLEOTIDE SEQUENCE</scope>
    <source>
        <strain evidence="3">ChiHjej10B9-9673</strain>
    </source>
</reference>